<dbReference type="GO" id="GO:0046872">
    <property type="term" value="F:metal ion binding"/>
    <property type="evidence" value="ECO:0007669"/>
    <property type="project" value="UniProtKB-KW"/>
</dbReference>
<dbReference type="GO" id="GO:0017003">
    <property type="term" value="P:protein-heme linkage"/>
    <property type="evidence" value="ECO:0007669"/>
    <property type="project" value="InterPro"/>
</dbReference>
<evidence type="ECO:0000256" key="3">
    <source>
        <dbReference type="ARBA" id="ARBA00022617"/>
    </source>
</evidence>
<comment type="subcellular location">
    <subcellularLocation>
        <location evidence="1">Cell inner membrane</location>
    </subcellularLocation>
</comment>
<evidence type="ECO:0000256" key="8">
    <source>
        <dbReference type="ARBA" id="ARBA00023004"/>
    </source>
</evidence>
<dbReference type="EMBL" id="UINC01001063">
    <property type="protein sequence ID" value="SUZ69517.1"/>
    <property type="molecule type" value="Genomic_DNA"/>
</dbReference>
<dbReference type="PANTHER" id="PTHR34128:SF2">
    <property type="entry name" value="CYTOCHROME C-TYPE BIOGENESIS PROTEIN CCME HOMOLOG, MITOCHONDRIAL"/>
    <property type="match status" value="1"/>
</dbReference>
<dbReference type="Pfam" id="PF03100">
    <property type="entry name" value="CcmE"/>
    <property type="match status" value="1"/>
</dbReference>
<evidence type="ECO:0000313" key="10">
    <source>
        <dbReference type="EMBL" id="SUZ69517.1"/>
    </source>
</evidence>
<keyword evidence="7" id="KW-1133">Transmembrane helix</keyword>
<dbReference type="NCBIfam" id="NF009729">
    <property type="entry name" value="PRK13254.1-3"/>
    <property type="match status" value="1"/>
</dbReference>
<dbReference type="GO" id="GO:0005886">
    <property type="term" value="C:plasma membrane"/>
    <property type="evidence" value="ECO:0007669"/>
    <property type="project" value="UniProtKB-SubCell"/>
</dbReference>
<keyword evidence="9" id="KW-0472">Membrane</keyword>
<keyword evidence="4" id="KW-0812">Transmembrane</keyword>
<protein>
    <recommendedName>
        <fullName evidence="11">Cytochrome c-type biogenesis protein CcmE</fullName>
    </recommendedName>
</protein>
<gene>
    <name evidence="10" type="ORF">METZ01_LOCUS22371</name>
</gene>
<reference evidence="10" key="1">
    <citation type="submission" date="2018-05" db="EMBL/GenBank/DDBJ databases">
        <authorList>
            <person name="Lanie J.A."/>
            <person name="Ng W.-L."/>
            <person name="Kazmierczak K.M."/>
            <person name="Andrzejewski T.M."/>
            <person name="Davidsen T.M."/>
            <person name="Wayne K.J."/>
            <person name="Tettelin H."/>
            <person name="Glass J.I."/>
            <person name="Rusch D."/>
            <person name="Podicherti R."/>
            <person name="Tsui H.-C.T."/>
            <person name="Winkler M.E."/>
        </authorList>
    </citation>
    <scope>NUCLEOTIDE SEQUENCE</scope>
</reference>
<keyword evidence="2" id="KW-1003">Cell membrane</keyword>
<dbReference type="Gene3D" id="2.40.50.140">
    <property type="entry name" value="Nucleic acid-binding proteins"/>
    <property type="match status" value="1"/>
</dbReference>
<dbReference type="InterPro" id="IPR036127">
    <property type="entry name" value="CcmE-like_sf"/>
</dbReference>
<organism evidence="10">
    <name type="scientific">marine metagenome</name>
    <dbReference type="NCBI Taxonomy" id="408172"/>
    <lineage>
        <taxon>unclassified sequences</taxon>
        <taxon>metagenomes</taxon>
        <taxon>ecological metagenomes</taxon>
    </lineage>
</organism>
<evidence type="ECO:0000256" key="1">
    <source>
        <dbReference type="ARBA" id="ARBA00004533"/>
    </source>
</evidence>
<sequence length="141" mass="15821">MHPLRKQRLYVVLSILFGTATAAFLVFKGLSENINLFYSPSDLKEEKISVDTQIRVGGMVKKDSINKENNSLRISFVITDFEEDLLITYEGILPDLFSEEAGIVAKGKINEGGIFIANEVLAKHDENYMPPEVAKTLKDKK</sequence>
<keyword evidence="5" id="KW-0479">Metal-binding</keyword>
<dbReference type="NCBIfam" id="NF009727">
    <property type="entry name" value="PRK13254.1-1"/>
    <property type="match status" value="1"/>
</dbReference>
<evidence type="ECO:0000256" key="4">
    <source>
        <dbReference type="ARBA" id="ARBA00022692"/>
    </source>
</evidence>
<keyword evidence="3" id="KW-0349">Heme</keyword>
<dbReference type="GO" id="GO:0020037">
    <property type="term" value="F:heme binding"/>
    <property type="evidence" value="ECO:0007669"/>
    <property type="project" value="InterPro"/>
</dbReference>
<dbReference type="GO" id="GO:0017004">
    <property type="term" value="P:cytochrome complex assembly"/>
    <property type="evidence" value="ECO:0007669"/>
    <property type="project" value="UniProtKB-KW"/>
</dbReference>
<accession>A0A381PTZ5</accession>
<evidence type="ECO:0000256" key="6">
    <source>
        <dbReference type="ARBA" id="ARBA00022748"/>
    </source>
</evidence>
<dbReference type="FunFam" id="2.40.50.140:FF:000104">
    <property type="entry name" value="Cytochrome c-type biogenesis protein CcmE"/>
    <property type="match status" value="1"/>
</dbReference>
<dbReference type="SUPFAM" id="SSF82093">
    <property type="entry name" value="Heme chaperone CcmE"/>
    <property type="match status" value="1"/>
</dbReference>
<dbReference type="AlphaFoldDB" id="A0A381PTZ5"/>
<proteinExistence type="inferred from homology"/>
<dbReference type="NCBIfam" id="NF009731">
    <property type="entry name" value="PRK13254.1-5"/>
    <property type="match status" value="1"/>
</dbReference>
<evidence type="ECO:0000256" key="7">
    <source>
        <dbReference type="ARBA" id="ARBA00022989"/>
    </source>
</evidence>
<evidence type="ECO:0000256" key="2">
    <source>
        <dbReference type="ARBA" id="ARBA00022475"/>
    </source>
</evidence>
<keyword evidence="8" id="KW-0408">Iron</keyword>
<dbReference type="InterPro" id="IPR004329">
    <property type="entry name" value="CcmE"/>
</dbReference>
<evidence type="ECO:0008006" key="11">
    <source>
        <dbReference type="Google" id="ProtNLM"/>
    </source>
</evidence>
<keyword evidence="6" id="KW-0201">Cytochrome c-type biogenesis</keyword>
<dbReference type="HAMAP" id="MF_01959">
    <property type="entry name" value="CcmE"/>
    <property type="match status" value="1"/>
</dbReference>
<evidence type="ECO:0000256" key="5">
    <source>
        <dbReference type="ARBA" id="ARBA00022723"/>
    </source>
</evidence>
<name>A0A381PTZ5_9ZZZZ</name>
<dbReference type="PANTHER" id="PTHR34128">
    <property type="entry name" value="CYTOCHROME C-TYPE BIOGENESIS PROTEIN CCME HOMOLOG, MITOCHONDRIAL"/>
    <property type="match status" value="1"/>
</dbReference>
<evidence type="ECO:0000256" key="9">
    <source>
        <dbReference type="ARBA" id="ARBA00023136"/>
    </source>
</evidence>
<dbReference type="InterPro" id="IPR012340">
    <property type="entry name" value="NA-bd_OB-fold"/>
</dbReference>